<dbReference type="AlphaFoldDB" id="A0A9D1SC43"/>
<feature type="signal peptide" evidence="1">
    <location>
        <begin position="1"/>
        <end position="20"/>
    </location>
</feature>
<reference evidence="2" key="2">
    <citation type="journal article" date="2021" name="PeerJ">
        <title>Extensive microbial diversity within the chicken gut microbiome revealed by metagenomics and culture.</title>
        <authorList>
            <person name="Gilroy R."/>
            <person name="Ravi A."/>
            <person name="Getino M."/>
            <person name="Pursley I."/>
            <person name="Horton D.L."/>
            <person name="Alikhan N.F."/>
            <person name="Baker D."/>
            <person name="Gharbi K."/>
            <person name="Hall N."/>
            <person name="Watson M."/>
            <person name="Adriaenssens E.M."/>
            <person name="Foster-Nyarko E."/>
            <person name="Jarju S."/>
            <person name="Secka A."/>
            <person name="Antonio M."/>
            <person name="Oren A."/>
            <person name="Chaudhuri R.R."/>
            <person name="La Ragione R."/>
            <person name="Hildebrand F."/>
            <person name="Pallen M.J."/>
        </authorList>
    </citation>
    <scope>NUCLEOTIDE SEQUENCE</scope>
    <source>
        <strain evidence="2">ChiW3-316</strain>
    </source>
</reference>
<evidence type="ECO:0000313" key="3">
    <source>
        <dbReference type="Proteomes" id="UP000824107"/>
    </source>
</evidence>
<dbReference type="EMBL" id="DVNC01000061">
    <property type="protein sequence ID" value="HIU54157.1"/>
    <property type="molecule type" value="Genomic_DNA"/>
</dbReference>
<accession>A0A9D1SC43</accession>
<keyword evidence="1" id="KW-0732">Signal</keyword>
<proteinExistence type="predicted"/>
<sequence>MRKLLVWAAAAVMWSTQVWASGEPPADKAVPEPAVAAEDALNEITGIGAEPLEARDEDKTAEPDVIAAPEVESYVEKGPELNLPPCDDKKLAALVMAKVAEYQGQHPVSGILEKRRQALLLKNLKNFSEVPVDNFTSRQNYNVANRLLMTKINNGLDNDQIRLCKNDGYGKAADIYLLLYPHGLDIRVVIINLVAAEDPKEEFFIIYPSIFNRGY</sequence>
<organism evidence="2 3">
    <name type="scientific">Candidatus Scatocola faecipullorum</name>
    <dbReference type="NCBI Taxonomy" id="2840917"/>
    <lineage>
        <taxon>Bacteria</taxon>
        <taxon>Pseudomonadati</taxon>
        <taxon>Pseudomonadota</taxon>
        <taxon>Alphaproteobacteria</taxon>
        <taxon>Rhodospirillales</taxon>
        <taxon>Rhodospirillaceae</taxon>
        <taxon>Rhodospirillaceae incertae sedis</taxon>
        <taxon>Candidatus Scatocola</taxon>
    </lineage>
</organism>
<reference evidence="2" key="1">
    <citation type="submission" date="2020-10" db="EMBL/GenBank/DDBJ databases">
        <authorList>
            <person name="Gilroy R."/>
        </authorList>
    </citation>
    <scope>NUCLEOTIDE SEQUENCE</scope>
    <source>
        <strain evidence="2">ChiW3-316</strain>
    </source>
</reference>
<comment type="caution">
    <text evidence="2">The sequence shown here is derived from an EMBL/GenBank/DDBJ whole genome shotgun (WGS) entry which is preliminary data.</text>
</comment>
<feature type="chain" id="PRO_5039227571" evidence="1">
    <location>
        <begin position="21"/>
        <end position="215"/>
    </location>
</feature>
<name>A0A9D1SC43_9PROT</name>
<gene>
    <name evidence="2" type="ORF">IAD20_08785</name>
</gene>
<evidence type="ECO:0000256" key="1">
    <source>
        <dbReference type="SAM" id="SignalP"/>
    </source>
</evidence>
<evidence type="ECO:0000313" key="2">
    <source>
        <dbReference type="EMBL" id="HIU54157.1"/>
    </source>
</evidence>
<protein>
    <submittedName>
        <fullName evidence="2">Uncharacterized protein</fullName>
    </submittedName>
</protein>
<dbReference type="Proteomes" id="UP000824107">
    <property type="component" value="Unassembled WGS sequence"/>
</dbReference>